<proteinExistence type="predicted"/>
<feature type="region of interest" description="Disordered" evidence="1">
    <location>
        <begin position="1"/>
        <end position="85"/>
    </location>
</feature>
<reference evidence="2 3" key="1">
    <citation type="submission" date="2015-03" db="EMBL/GenBank/DDBJ databases">
        <title>Genomics and transcriptomics of the oil-accumulating basidiomycete yeast T. oleaginosus allow insights into substrate utilization and the diverse evolutionary trajectories of mating systems in fungi.</title>
        <authorList>
            <consortium name="DOE Joint Genome Institute"/>
            <person name="Kourist R."/>
            <person name="Kracht O."/>
            <person name="Bracharz F."/>
            <person name="Lipzen A."/>
            <person name="Nolan M."/>
            <person name="Ohm R."/>
            <person name="Grigoriev I."/>
            <person name="Sun S."/>
            <person name="Heitman J."/>
            <person name="Bruck T."/>
            <person name="Nowrousian M."/>
        </authorList>
    </citation>
    <scope>NUCLEOTIDE SEQUENCE [LARGE SCALE GENOMIC DNA]</scope>
    <source>
        <strain evidence="2 3">IBC0246</strain>
    </source>
</reference>
<gene>
    <name evidence="2" type="ORF">CC85DRAFT_288289</name>
</gene>
<feature type="compositionally biased region" description="Basic residues" evidence="1">
    <location>
        <begin position="70"/>
        <end position="79"/>
    </location>
</feature>
<feature type="non-terminal residue" evidence="2">
    <location>
        <position position="85"/>
    </location>
</feature>
<evidence type="ECO:0000313" key="2">
    <source>
        <dbReference type="EMBL" id="KLT39715.1"/>
    </source>
</evidence>
<dbReference type="EMBL" id="KQ087251">
    <property type="protein sequence ID" value="KLT39715.1"/>
    <property type="molecule type" value="Genomic_DNA"/>
</dbReference>
<evidence type="ECO:0000256" key="1">
    <source>
        <dbReference type="SAM" id="MobiDB-lite"/>
    </source>
</evidence>
<dbReference type="GeneID" id="28984806"/>
<dbReference type="AlphaFoldDB" id="A0A0J0XF61"/>
<keyword evidence="3" id="KW-1185">Reference proteome</keyword>
<name>A0A0J0XF61_9TREE</name>
<accession>A0A0J0XF61</accession>
<dbReference type="Proteomes" id="UP000053611">
    <property type="component" value="Unassembled WGS sequence"/>
</dbReference>
<sequence>MVAVAAGQTRQPPISKKQQNMTQKPRTSPHLTSPRQTPPRVTNRQPRVTAEPCLRAIAQPRSPGGLHAGGMHRHSRRQTPHFPAM</sequence>
<evidence type="ECO:0000313" key="3">
    <source>
        <dbReference type="Proteomes" id="UP000053611"/>
    </source>
</evidence>
<protein>
    <submittedName>
        <fullName evidence="2">Uncharacterized protein</fullName>
    </submittedName>
</protein>
<feature type="compositionally biased region" description="Polar residues" evidence="1">
    <location>
        <begin position="8"/>
        <end position="46"/>
    </location>
</feature>
<organism evidence="2 3">
    <name type="scientific">Cutaneotrichosporon oleaginosum</name>
    <dbReference type="NCBI Taxonomy" id="879819"/>
    <lineage>
        <taxon>Eukaryota</taxon>
        <taxon>Fungi</taxon>
        <taxon>Dikarya</taxon>
        <taxon>Basidiomycota</taxon>
        <taxon>Agaricomycotina</taxon>
        <taxon>Tremellomycetes</taxon>
        <taxon>Trichosporonales</taxon>
        <taxon>Trichosporonaceae</taxon>
        <taxon>Cutaneotrichosporon</taxon>
    </lineage>
</organism>